<name>A0A8B6D085_MYTGA</name>
<dbReference type="SMART" id="SM01265">
    <property type="entry name" value="Mab-21"/>
    <property type="match status" value="1"/>
</dbReference>
<dbReference type="AlphaFoldDB" id="A0A8B6D085"/>
<dbReference type="InterPro" id="IPR024810">
    <property type="entry name" value="MAB21L/cGLR"/>
</dbReference>
<dbReference type="PANTHER" id="PTHR10656:SF69">
    <property type="entry name" value="MAB-21-LIKE HHH_H2TH-LIKE DOMAIN-CONTAINING PROTEIN"/>
    <property type="match status" value="1"/>
</dbReference>
<organism evidence="5 6">
    <name type="scientific">Mytilus galloprovincialis</name>
    <name type="common">Mediterranean mussel</name>
    <dbReference type="NCBI Taxonomy" id="29158"/>
    <lineage>
        <taxon>Eukaryota</taxon>
        <taxon>Metazoa</taxon>
        <taxon>Spiralia</taxon>
        <taxon>Lophotrochozoa</taxon>
        <taxon>Mollusca</taxon>
        <taxon>Bivalvia</taxon>
        <taxon>Autobranchia</taxon>
        <taxon>Pteriomorphia</taxon>
        <taxon>Mytilida</taxon>
        <taxon>Mytiloidea</taxon>
        <taxon>Mytilidae</taxon>
        <taxon>Mytilinae</taxon>
        <taxon>Mytilus</taxon>
    </lineage>
</organism>
<evidence type="ECO:0000313" key="6">
    <source>
        <dbReference type="Proteomes" id="UP000596742"/>
    </source>
</evidence>
<keyword evidence="5" id="KW-0548">Nucleotidyltransferase</keyword>
<evidence type="ECO:0000313" key="5">
    <source>
        <dbReference type="EMBL" id="VDI12474.1"/>
    </source>
</evidence>
<dbReference type="PANTHER" id="PTHR10656">
    <property type="entry name" value="CELL FATE DETERMINING PROTEIN MAB21-RELATED"/>
    <property type="match status" value="1"/>
</dbReference>
<keyword evidence="6" id="KW-1185">Reference proteome</keyword>
<comment type="caution">
    <text evidence="5">The sequence shown here is derived from an EMBL/GenBank/DDBJ whole genome shotgun (WGS) entry which is preliminary data.</text>
</comment>
<feature type="domain" description="Mab-21-like nucleotidyltransferase" evidence="3">
    <location>
        <begin position="169"/>
        <end position="234"/>
    </location>
</feature>
<dbReference type="GO" id="GO:0061501">
    <property type="term" value="F:2',3'-cyclic GMP-AMP synthase activity"/>
    <property type="evidence" value="ECO:0007669"/>
    <property type="project" value="UniProtKB-EC"/>
</dbReference>
<dbReference type="EC" id="2.7.7.86" evidence="5"/>
<gene>
    <name evidence="5" type="ORF">MGAL_10B072607</name>
</gene>
<dbReference type="PROSITE" id="PS50005">
    <property type="entry name" value="TPR"/>
    <property type="match status" value="1"/>
</dbReference>
<dbReference type="Proteomes" id="UP000596742">
    <property type="component" value="Unassembled WGS sequence"/>
</dbReference>
<keyword evidence="2" id="KW-0802">TPR repeat</keyword>
<dbReference type="InterPro" id="IPR046903">
    <property type="entry name" value="Mab-21-like_nuc_Trfase"/>
</dbReference>
<proteinExistence type="inferred from homology"/>
<evidence type="ECO:0000256" key="1">
    <source>
        <dbReference type="ARBA" id="ARBA00008307"/>
    </source>
</evidence>
<accession>A0A8B6D085</accession>
<protein>
    <submittedName>
        <fullName evidence="5">Cyclic GMP-AMP synthase</fullName>
        <ecNumber evidence="5">2.7.7.86</ecNumber>
    </submittedName>
</protein>
<dbReference type="OrthoDB" id="6110925at2759"/>
<dbReference type="InterPro" id="IPR046906">
    <property type="entry name" value="Mab-21_HhH/H2TH-like"/>
</dbReference>
<comment type="similarity">
    <text evidence="1">Belongs to the mab-21 family.</text>
</comment>
<evidence type="ECO:0000259" key="3">
    <source>
        <dbReference type="Pfam" id="PF03281"/>
    </source>
</evidence>
<dbReference type="InterPro" id="IPR019734">
    <property type="entry name" value="TPR_rpt"/>
</dbReference>
<dbReference type="Gene3D" id="1.10.1410.40">
    <property type="match status" value="1"/>
</dbReference>
<feature type="repeat" description="TPR" evidence="2">
    <location>
        <begin position="615"/>
        <end position="648"/>
    </location>
</feature>
<dbReference type="Pfam" id="PF20266">
    <property type="entry name" value="Mab-21_C"/>
    <property type="match status" value="1"/>
</dbReference>
<dbReference type="InterPro" id="IPR011990">
    <property type="entry name" value="TPR-like_helical_dom_sf"/>
</dbReference>
<sequence length="661" mass="77771">MFILDTNTNTESWALYRYLCRNIVGTDNHIKTTRLLNTVRDDVMSNKRLVTITGGSCGEGLEMRGSDLDMIYVIKSMEVYEDEKSHGQFNKNVTYYKMETDDVKPSFTYLLYEQNFTNTSLGDCHKLKLDNGKYYLSSKLFQERLLGNSGNGIIHGPCLSDEAEFLDQCFCLHCKTWISQATHWILRSDNSWPSYNVKQRIIKNGVLLVPKRTKGSVNKNLEWQVSFSLSEKMLVMTFTHAQLLCYAILKILLKDVIDTNGEWQGLISSYFVKTIVFWISEEFPQSVWKPENLIDCFMRCFNRLIYCVEYSACLNYFIPEYNMFEYRIEGCKRKELLIRLYSLRTYGWRCILFSDQISNWYLSMWMDHLEPYTLHTIEVAQTLNSKILMVSNQLNVVNFKRGNYVNKIGIRQIVSYNQSSLKYLYIHYMSLWCARNAQTIPLTSPRSSNKRQYNKYNSCCRTLLHTIYHDAVSGWLMLASFFYKTKQYSKALYIIVYSLSKCTHEKLNRFMDMSDLHYQLIKLKSIQKKSLVRLWKIMLVDFMNFGKNSWLIPNELQMELENRESCIPSIVYAYFLQFLCYYHLNNVRQCQKCLHTLQRVIAEHYLMEKDTSLQSGAYNILGIALHLSGDREAASLAFMQSVEIYPHHRYNSSIERISLMS</sequence>
<reference evidence="5" key="1">
    <citation type="submission" date="2018-11" db="EMBL/GenBank/DDBJ databases">
        <authorList>
            <person name="Alioto T."/>
            <person name="Alioto T."/>
        </authorList>
    </citation>
    <scope>NUCLEOTIDE SEQUENCE</scope>
</reference>
<dbReference type="SUPFAM" id="SSF48452">
    <property type="entry name" value="TPR-like"/>
    <property type="match status" value="1"/>
</dbReference>
<evidence type="ECO:0000259" key="4">
    <source>
        <dbReference type="Pfam" id="PF20266"/>
    </source>
</evidence>
<feature type="domain" description="Mab-21-like HhH/H2TH-like" evidence="4">
    <location>
        <begin position="245"/>
        <end position="326"/>
    </location>
</feature>
<keyword evidence="5" id="KW-0808">Transferase</keyword>
<evidence type="ECO:0000256" key="2">
    <source>
        <dbReference type="PROSITE-ProRule" id="PRU00339"/>
    </source>
</evidence>
<dbReference type="EMBL" id="UYJE01002635">
    <property type="protein sequence ID" value="VDI12474.1"/>
    <property type="molecule type" value="Genomic_DNA"/>
</dbReference>
<dbReference type="Pfam" id="PF03281">
    <property type="entry name" value="Mab-21"/>
    <property type="match status" value="1"/>
</dbReference>